<accession>A0A314Y7Q4</accession>
<dbReference type="OrthoDB" id="674504at2759"/>
<name>A0A314Y7Q4_PRUYE</name>
<evidence type="ECO:0000313" key="1">
    <source>
        <dbReference type="EMBL" id="PQQ00088.1"/>
    </source>
</evidence>
<dbReference type="Proteomes" id="UP000250321">
    <property type="component" value="Unassembled WGS sequence"/>
</dbReference>
<dbReference type="AlphaFoldDB" id="A0A314Y7Q4"/>
<gene>
    <name evidence="1" type="ORF">Pyn_28391</name>
</gene>
<dbReference type="STRING" id="2094558.A0A314Y7Q4"/>
<keyword evidence="2" id="KW-1185">Reference proteome</keyword>
<protein>
    <submittedName>
        <fullName evidence="1">AP2/EREBP family transcription factor-like protein 14</fullName>
    </submittedName>
</protein>
<dbReference type="EMBL" id="PJQY01001743">
    <property type="protein sequence ID" value="PQQ00088.1"/>
    <property type="molecule type" value="Genomic_DNA"/>
</dbReference>
<proteinExistence type="predicted"/>
<organism evidence="1 2">
    <name type="scientific">Prunus yedoensis var. nudiflora</name>
    <dbReference type="NCBI Taxonomy" id="2094558"/>
    <lineage>
        <taxon>Eukaryota</taxon>
        <taxon>Viridiplantae</taxon>
        <taxon>Streptophyta</taxon>
        <taxon>Embryophyta</taxon>
        <taxon>Tracheophyta</taxon>
        <taxon>Spermatophyta</taxon>
        <taxon>Magnoliopsida</taxon>
        <taxon>eudicotyledons</taxon>
        <taxon>Gunneridae</taxon>
        <taxon>Pentapetalae</taxon>
        <taxon>rosids</taxon>
        <taxon>fabids</taxon>
        <taxon>Rosales</taxon>
        <taxon>Rosaceae</taxon>
        <taxon>Amygdaloideae</taxon>
        <taxon>Amygdaleae</taxon>
        <taxon>Prunus</taxon>
    </lineage>
</organism>
<sequence length="64" mass="6989">MKKENQEMVCSSSSNSGVCPLTPSSWTAVWDMSKENEQGIFSVPPLSPLSPHTSFLGFPQLMVT</sequence>
<comment type="caution">
    <text evidence="1">The sequence shown here is derived from an EMBL/GenBank/DDBJ whole genome shotgun (WGS) entry which is preliminary data.</text>
</comment>
<reference evidence="1 2" key="1">
    <citation type="submission" date="2018-02" db="EMBL/GenBank/DDBJ databases">
        <title>Draft genome of wild Prunus yedoensis var. nudiflora.</title>
        <authorList>
            <person name="Baek S."/>
            <person name="Kim J.-H."/>
            <person name="Choi K."/>
            <person name="Kim G.-B."/>
            <person name="Cho A."/>
            <person name="Jang H."/>
            <person name="Shin C.-H."/>
            <person name="Yu H.-J."/>
            <person name="Mun J.-H."/>
        </authorList>
    </citation>
    <scope>NUCLEOTIDE SEQUENCE [LARGE SCALE GENOMIC DNA]</scope>
    <source>
        <strain evidence="2">cv. Jeju island</strain>
        <tissue evidence="1">Leaf</tissue>
    </source>
</reference>
<evidence type="ECO:0000313" key="2">
    <source>
        <dbReference type="Proteomes" id="UP000250321"/>
    </source>
</evidence>